<accession>A0A1E3IER6</accession>
<reference evidence="1 2" key="1">
    <citation type="submission" date="2016-06" db="EMBL/GenBank/DDBJ databases">
        <title>Evolution of pathogenesis and genome organization in the Tremellales.</title>
        <authorList>
            <person name="Cuomo C."/>
            <person name="Litvintseva A."/>
            <person name="Heitman J."/>
            <person name="Chen Y."/>
            <person name="Sun S."/>
            <person name="Springer D."/>
            <person name="Dromer F."/>
            <person name="Young S."/>
            <person name="Zeng Q."/>
            <person name="Chapman S."/>
            <person name="Gujja S."/>
            <person name="Saif S."/>
            <person name="Birren B."/>
        </authorList>
    </citation>
    <scope>NUCLEOTIDE SEQUENCE [LARGE SCALE GENOMIC DNA]</scope>
    <source>
        <strain evidence="1 2">CBS 7118</strain>
    </source>
</reference>
<dbReference type="AlphaFoldDB" id="A0A1E3IER6"/>
<evidence type="ECO:0000313" key="2">
    <source>
        <dbReference type="Proteomes" id="UP000094819"/>
    </source>
</evidence>
<dbReference type="GeneID" id="30196300"/>
<proteinExistence type="predicted"/>
<dbReference type="Proteomes" id="UP000094819">
    <property type="component" value="Unassembled WGS sequence"/>
</dbReference>
<dbReference type="RefSeq" id="XP_019028861.1">
    <property type="nucleotide sequence ID" value="XM_019179103.1"/>
</dbReference>
<name>A0A1E3IER6_9TREE</name>
<comment type="caution">
    <text evidence="1">The sequence shown here is derived from an EMBL/GenBank/DDBJ whole genome shotgun (WGS) entry which is preliminary data.</text>
</comment>
<protein>
    <submittedName>
        <fullName evidence="1">Uncharacterized protein</fullName>
    </submittedName>
</protein>
<organism evidence="1 2">
    <name type="scientific">Cryptococcus wingfieldii CBS 7118</name>
    <dbReference type="NCBI Taxonomy" id="1295528"/>
    <lineage>
        <taxon>Eukaryota</taxon>
        <taxon>Fungi</taxon>
        <taxon>Dikarya</taxon>
        <taxon>Basidiomycota</taxon>
        <taxon>Agaricomycotina</taxon>
        <taxon>Tremellomycetes</taxon>
        <taxon>Tremellales</taxon>
        <taxon>Cryptococcaceae</taxon>
        <taxon>Cryptococcus</taxon>
    </lineage>
</organism>
<sequence length="74" mass="7752">MWGGYWAPFQSRYGGYGGYGSMMSPYFAGGLGTPFGMNALGYGMGAAINPAVYGISSMGIGNPYAYTGMYGLPY</sequence>
<evidence type="ECO:0000313" key="1">
    <source>
        <dbReference type="EMBL" id="ODN87087.1"/>
    </source>
</evidence>
<gene>
    <name evidence="1" type="ORF">L198_07089</name>
</gene>
<keyword evidence="2" id="KW-1185">Reference proteome</keyword>
<dbReference type="OrthoDB" id="10303412at2759"/>
<dbReference type="EMBL" id="AWGH01000029">
    <property type="protein sequence ID" value="ODN87087.1"/>
    <property type="molecule type" value="Genomic_DNA"/>
</dbReference>